<keyword evidence="4" id="KW-0597">Phosphoprotein</keyword>
<evidence type="ECO:0000256" key="8">
    <source>
        <dbReference type="ARBA" id="ARBA00022777"/>
    </source>
</evidence>
<gene>
    <name evidence="14" type="ORF">HAHE_16930</name>
</gene>
<keyword evidence="11" id="KW-0902">Two-component regulatory system</keyword>
<evidence type="ECO:0000256" key="1">
    <source>
        <dbReference type="ARBA" id="ARBA00000085"/>
    </source>
</evidence>
<dbReference type="EMBL" id="AP024702">
    <property type="protein sequence ID" value="BCX47785.1"/>
    <property type="molecule type" value="Genomic_DNA"/>
</dbReference>
<dbReference type="InterPro" id="IPR005467">
    <property type="entry name" value="His_kinase_dom"/>
</dbReference>
<dbReference type="InterPro" id="IPR036097">
    <property type="entry name" value="HisK_dim/P_sf"/>
</dbReference>
<evidence type="ECO:0000313" key="14">
    <source>
        <dbReference type="EMBL" id="BCX47785.1"/>
    </source>
</evidence>
<evidence type="ECO:0000256" key="12">
    <source>
        <dbReference type="SAM" id="Phobius"/>
    </source>
</evidence>
<sequence length="469" mass="49818">MRSIRGRLTGWFLAGFGVLWLVAGAAVYFSYRAGLVAGMEAELQTMCRQVRSVGMAGGGGPGRGGRWMEQETDTAEVLGPDVMWQVWRTDGEEVSRSDNLTADLPPPDEGRATIVDLADGTRVMSVGHHFGGGGGPGGQGGGGGQGRGRWGMGGPGGGMDISVARPLDALQAKLLRMALLIAGSGVVLAGLGWMWVRFVVHDGLSPLCRIADEIGSIDSASLDGRFANDGLPSELEPIVDRLNRLMDRLEGSFARERRFSADLAHEMRTPIAEAKTIAESAVKWPEEGGPEAWQDVVASVARMEAVVQSMLQLARLEREQPGAKGEPFPLARIVNERWADHASVAEARDVRLRSEVAADAMVVGDRGWWDHLLGNLLGNAAEYADAGSEVVITMEDDGAVTISNRASGLAAEDVGHLFDRFWRADEARGESTHCGLGLSLAKACADALGLQLEANLGEGGVLEMRVTGL</sequence>
<protein>
    <recommendedName>
        <fullName evidence="3">histidine kinase</fullName>
        <ecNumber evidence="3">2.7.13.3</ecNumber>
    </recommendedName>
</protein>
<dbReference type="PANTHER" id="PTHR45436:SF14">
    <property type="entry name" value="SENSOR PROTEIN QSEC"/>
    <property type="match status" value="1"/>
</dbReference>
<dbReference type="Gene3D" id="1.10.287.130">
    <property type="match status" value="1"/>
</dbReference>
<dbReference type="Pfam" id="PF00512">
    <property type="entry name" value="HisKA"/>
    <property type="match status" value="1"/>
</dbReference>
<evidence type="ECO:0000256" key="4">
    <source>
        <dbReference type="ARBA" id="ARBA00022553"/>
    </source>
</evidence>
<feature type="transmembrane region" description="Helical" evidence="12">
    <location>
        <begin position="12"/>
        <end position="31"/>
    </location>
</feature>
<keyword evidence="6 12" id="KW-0812">Transmembrane</keyword>
<evidence type="ECO:0000256" key="7">
    <source>
        <dbReference type="ARBA" id="ARBA00022741"/>
    </source>
</evidence>
<dbReference type="Gene3D" id="3.30.565.10">
    <property type="entry name" value="Histidine kinase-like ATPase, C-terminal domain"/>
    <property type="match status" value="1"/>
</dbReference>
<keyword evidence="5" id="KW-0808">Transferase</keyword>
<evidence type="ECO:0000256" key="6">
    <source>
        <dbReference type="ARBA" id="ARBA00022692"/>
    </source>
</evidence>
<dbReference type="PANTHER" id="PTHR45436">
    <property type="entry name" value="SENSOR HISTIDINE KINASE YKOH"/>
    <property type="match status" value="1"/>
</dbReference>
<comment type="catalytic activity">
    <reaction evidence="1">
        <text>ATP + protein L-histidine = ADP + protein N-phospho-L-histidine.</text>
        <dbReference type="EC" id="2.7.13.3"/>
    </reaction>
</comment>
<evidence type="ECO:0000259" key="13">
    <source>
        <dbReference type="PROSITE" id="PS50109"/>
    </source>
</evidence>
<dbReference type="EC" id="2.7.13.3" evidence="3"/>
<comment type="subcellular location">
    <subcellularLocation>
        <location evidence="2">Membrane</location>
        <topology evidence="2">Multi-pass membrane protein</topology>
    </subcellularLocation>
</comment>
<organism evidence="14 15">
    <name type="scientific">Haloferula helveola</name>
    <dbReference type="NCBI Taxonomy" id="490095"/>
    <lineage>
        <taxon>Bacteria</taxon>
        <taxon>Pseudomonadati</taxon>
        <taxon>Verrucomicrobiota</taxon>
        <taxon>Verrucomicrobiia</taxon>
        <taxon>Verrucomicrobiales</taxon>
        <taxon>Verrucomicrobiaceae</taxon>
        <taxon>Haloferula</taxon>
    </lineage>
</organism>
<name>A0ABM7R994_9BACT</name>
<proteinExistence type="predicted"/>
<dbReference type="GO" id="GO:0016301">
    <property type="term" value="F:kinase activity"/>
    <property type="evidence" value="ECO:0007669"/>
    <property type="project" value="UniProtKB-KW"/>
</dbReference>
<dbReference type="Pfam" id="PF02518">
    <property type="entry name" value="HATPase_c"/>
    <property type="match status" value="1"/>
</dbReference>
<evidence type="ECO:0000256" key="5">
    <source>
        <dbReference type="ARBA" id="ARBA00022679"/>
    </source>
</evidence>
<reference evidence="14 15" key="1">
    <citation type="submission" date="2021-06" db="EMBL/GenBank/DDBJ databases">
        <title>Complete genome of Haloferula helveola possessing various polysaccharide degrading enzymes.</title>
        <authorList>
            <person name="Takami H."/>
            <person name="Huang C."/>
            <person name="Hamasaki K."/>
        </authorList>
    </citation>
    <scope>NUCLEOTIDE SEQUENCE [LARGE SCALE GENOMIC DNA]</scope>
    <source>
        <strain evidence="14 15">CN-1</strain>
    </source>
</reference>
<dbReference type="CDD" id="cd00082">
    <property type="entry name" value="HisKA"/>
    <property type="match status" value="1"/>
</dbReference>
<dbReference type="InterPro" id="IPR003594">
    <property type="entry name" value="HATPase_dom"/>
</dbReference>
<dbReference type="InterPro" id="IPR036890">
    <property type="entry name" value="HATPase_C_sf"/>
</dbReference>
<evidence type="ECO:0000256" key="9">
    <source>
        <dbReference type="ARBA" id="ARBA00022840"/>
    </source>
</evidence>
<dbReference type="RefSeq" id="WP_338690174.1">
    <property type="nucleotide sequence ID" value="NZ_AP024702.1"/>
</dbReference>
<dbReference type="SMART" id="SM00388">
    <property type="entry name" value="HisKA"/>
    <property type="match status" value="1"/>
</dbReference>
<evidence type="ECO:0000256" key="11">
    <source>
        <dbReference type="ARBA" id="ARBA00023012"/>
    </source>
</evidence>
<dbReference type="InterPro" id="IPR003661">
    <property type="entry name" value="HisK_dim/P_dom"/>
</dbReference>
<keyword evidence="10 12" id="KW-1133">Transmembrane helix</keyword>
<evidence type="ECO:0000256" key="3">
    <source>
        <dbReference type="ARBA" id="ARBA00012438"/>
    </source>
</evidence>
<dbReference type="SUPFAM" id="SSF55874">
    <property type="entry name" value="ATPase domain of HSP90 chaperone/DNA topoisomerase II/histidine kinase"/>
    <property type="match status" value="1"/>
</dbReference>
<evidence type="ECO:0000313" key="15">
    <source>
        <dbReference type="Proteomes" id="UP001374893"/>
    </source>
</evidence>
<keyword evidence="15" id="KW-1185">Reference proteome</keyword>
<dbReference type="InterPro" id="IPR050428">
    <property type="entry name" value="TCS_sensor_his_kinase"/>
</dbReference>
<dbReference type="PROSITE" id="PS50109">
    <property type="entry name" value="HIS_KIN"/>
    <property type="match status" value="1"/>
</dbReference>
<evidence type="ECO:0000256" key="2">
    <source>
        <dbReference type="ARBA" id="ARBA00004141"/>
    </source>
</evidence>
<keyword evidence="8 14" id="KW-0418">Kinase</keyword>
<keyword evidence="12" id="KW-0472">Membrane</keyword>
<feature type="domain" description="Histidine kinase" evidence="13">
    <location>
        <begin position="262"/>
        <end position="469"/>
    </location>
</feature>
<keyword evidence="9" id="KW-0067">ATP-binding</keyword>
<dbReference type="SUPFAM" id="SSF47384">
    <property type="entry name" value="Homodimeric domain of signal transducing histidine kinase"/>
    <property type="match status" value="1"/>
</dbReference>
<accession>A0ABM7R994</accession>
<evidence type="ECO:0000256" key="10">
    <source>
        <dbReference type="ARBA" id="ARBA00022989"/>
    </source>
</evidence>
<dbReference type="Proteomes" id="UP001374893">
    <property type="component" value="Chromosome"/>
</dbReference>
<feature type="transmembrane region" description="Helical" evidence="12">
    <location>
        <begin position="174"/>
        <end position="196"/>
    </location>
</feature>
<dbReference type="SMART" id="SM00387">
    <property type="entry name" value="HATPase_c"/>
    <property type="match status" value="1"/>
</dbReference>
<keyword evidence="7" id="KW-0547">Nucleotide-binding</keyword>